<feature type="transmembrane region" description="Helical" evidence="1">
    <location>
        <begin position="51"/>
        <end position="75"/>
    </location>
</feature>
<protein>
    <recommendedName>
        <fullName evidence="3">Membrane-associated protein</fullName>
    </recommendedName>
</protein>
<evidence type="ECO:0000313" key="2">
    <source>
        <dbReference type="EMBL" id="CCB91077.1"/>
    </source>
</evidence>
<gene>
    <name evidence="2" type="ORF">WCH_AG04040</name>
</gene>
<sequence length="88" mass="9595">MINSKALGLAGGLLFGAFVFIFTFICMYTGYASMWAALLADLYPGYSITFGGAFLGLVYGFLNGSIGLFVLAWLYNKFNCKCSNRQDS</sequence>
<keyword evidence="1" id="KW-1133">Transmembrane helix</keyword>
<dbReference type="EMBL" id="FR872648">
    <property type="protein sequence ID" value="CCB91077.1"/>
    <property type="molecule type" value="Genomic_DNA"/>
</dbReference>
<evidence type="ECO:0008006" key="3">
    <source>
        <dbReference type="Google" id="ProtNLM"/>
    </source>
</evidence>
<dbReference type="AlphaFoldDB" id="F8LC63"/>
<organism evidence="2">
    <name type="scientific">Waddlia chondrophila 2032/99</name>
    <dbReference type="NCBI Taxonomy" id="765953"/>
    <lineage>
        <taxon>Bacteria</taxon>
        <taxon>Pseudomonadati</taxon>
        <taxon>Chlamydiota</taxon>
        <taxon>Chlamydiia</taxon>
        <taxon>Parachlamydiales</taxon>
        <taxon>Waddliaceae</taxon>
        <taxon>Waddlia</taxon>
    </lineage>
</organism>
<reference evidence="2" key="1">
    <citation type="submission" date="2011-05" db="EMBL/GenBank/DDBJ databases">
        <title>Unity in variety -- the pan-genome of the Chlamydiae.</title>
        <authorList>
            <person name="Collingro A."/>
            <person name="Tischler P."/>
            <person name="Weinmaier T."/>
            <person name="Penz T."/>
            <person name="Heinz E."/>
            <person name="Brunham R.C."/>
            <person name="Read T.D."/>
            <person name="Bavoil P.M."/>
            <person name="Sachse K."/>
            <person name="Kahane S."/>
            <person name="Friedman M.G."/>
            <person name="Rattei T."/>
            <person name="Myers G.S.A."/>
            <person name="Horn M."/>
        </authorList>
    </citation>
    <scope>NUCLEOTIDE SEQUENCE</scope>
    <source>
        <strain evidence="2">2032/99</strain>
    </source>
</reference>
<name>F8LC63_9BACT</name>
<dbReference type="NCBIfam" id="NF037947">
    <property type="entry name" value="holin_4"/>
    <property type="match status" value="1"/>
</dbReference>
<proteinExistence type="predicted"/>
<keyword evidence="1" id="KW-0472">Membrane</keyword>
<keyword evidence="1" id="KW-0812">Transmembrane</keyword>
<accession>F8LC63</accession>
<evidence type="ECO:0000256" key="1">
    <source>
        <dbReference type="SAM" id="Phobius"/>
    </source>
</evidence>
<feature type="transmembrane region" description="Helical" evidence="1">
    <location>
        <begin position="7"/>
        <end position="31"/>
    </location>
</feature>